<reference evidence="2" key="1">
    <citation type="submission" date="2020-04" db="EMBL/GenBank/DDBJ databases">
        <authorList>
            <person name="Alioto T."/>
            <person name="Alioto T."/>
            <person name="Gomez Garrido J."/>
        </authorList>
    </citation>
    <scope>NUCLEOTIDE SEQUENCE</scope>
    <source>
        <strain evidence="2">A484AB</strain>
    </source>
</reference>
<feature type="region of interest" description="Disordered" evidence="1">
    <location>
        <begin position="72"/>
        <end position="153"/>
    </location>
</feature>
<feature type="region of interest" description="Disordered" evidence="1">
    <location>
        <begin position="443"/>
        <end position="466"/>
    </location>
</feature>
<dbReference type="AlphaFoldDB" id="A0A7D9ITI7"/>
<evidence type="ECO:0000256" key="1">
    <source>
        <dbReference type="SAM" id="MobiDB-lite"/>
    </source>
</evidence>
<feature type="compositionally biased region" description="Acidic residues" evidence="1">
    <location>
        <begin position="111"/>
        <end position="120"/>
    </location>
</feature>
<evidence type="ECO:0000313" key="3">
    <source>
        <dbReference type="Proteomes" id="UP001152795"/>
    </source>
</evidence>
<dbReference type="EMBL" id="CACRXK020007839">
    <property type="protein sequence ID" value="CAB4013322.1"/>
    <property type="molecule type" value="Genomic_DNA"/>
</dbReference>
<dbReference type="PANTHER" id="PTHR34153:SF2">
    <property type="entry name" value="SI:CH211-262H13.3-RELATED"/>
    <property type="match status" value="1"/>
</dbReference>
<dbReference type="OrthoDB" id="5989442at2759"/>
<keyword evidence="3" id="KW-1185">Reference proteome</keyword>
<protein>
    <submittedName>
        <fullName evidence="2">Uncharacterized protein</fullName>
    </submittedName>
</protein>
<accession>A0A7D9ITI7</accession>
<gene>
    <name evidence="2" type="ORF">PACLA_8A040260</name>
</gene>
<comment type="caution">
    <text evidence="2">The sequence shown here is derived from an EMBL/GenBank/DDBJ whole genome shotgun (WGS) entry which is preliminary data.</text>
</comment>
<organism evidence="2 3">
    <name type="scientific">Paramuricea clavata</name>
    <name type="common">Red gorgonian</name>
    <name type="synonym">Violescent sea-whip</name>
    <dbReference type="NCBI Taxonomy" id="317549"/>
    <lineage>
        <taxon>Eukaryota</taxon>
        <taxon>Metazoa</taxon>
        <taxon>Cnidaria</taxon>
        <taxon>Anthozoa</taxon>
        <taxon>Octocorallia</taxon>
        <taxon>Malacalcyonacea</taxon>
        <taxon>Plexauridae</taxon>
        <taxon>Paramuricea</taxon>
    </lineage>
</organism>
<sequence length="466" mass="52536">MSTNFAVVEFIGEKSVDIVLESWIETREGSLYCYYPRTNVAGRVRKLELPDKENWSSYRIRVLSYTDKHEKAKKQLKQAEHTSNLDTSDSESDLERPNKRQRGNINYADTELTEGDEENIDPSRNLSRKKTLQSKGKSTGSRSKKSSLTKTSQASTDFCNLALPSPPDYQRRKSNDQTRMPCNNLLYPDRQSVSCPSSSSRVNRFESAELVGDSLRILASQPCDTSIQNNQGSLASQPCDTLIQNNQGPFFTSQRVDNNDSFTSLLDDLRSPFADFENQNHSTSTMEPRKHHSETNQNFKTSVLMKLDSIIENQKEILVHLRHQNVGIERTCNGDLDDSLARPMNALNEVEELCGKVEQAAFAKTLVNYLAAQCGHTCGDTVRRIMAKLGTNQLWSLFSFKGRKGKKSFKSLSLCNTIIKACMKSHPKATELSIEEHISETLKHAPNKPGGSRYRAMDKSQEKDAE</sequence>
<evidence type="ECO:0000313" key="2">
    <source>
        <dbReference type="EMBL" id="CAB4013322.1"/>
    </source>
</evidence>
<proteinExistence type="predicted"/>
<feature type="compositionally biased region" description="Basic and acidic residues" evidence="1">
    <location>
        <begin position="455"/>
        <end position="466"/>
    </location>
</feature>
<dbReference type="PANTHER" id="PTHR34153">
    <property type="entry name" value="SI:CH211-262H13.3-RELATED-RELATED"/>
    <property type="match status" value="1"/>
</dbReference>
<name>A0A7D9ITI7_PARCT</name>
<feature type="region of interest" description="Disordered" evidence="1">
    <location>
        <begin position="158"/>
        <end position="177"/>
    </location>
</feature>
<dbReference type="Proteomes" id="UP001152795">
    <property type="component" value="Unassembled WGS sequence"/>
</dbReference>